<accession>A0A5C5Z8I6</accession>
<dbReference type="InterPro" id="IPR029062">
    <property type="entry name" value="Class_I_gatase-like"/>
</dbReference>
<dbReference type="EMBL" id="SJPJ01000001">
    <property type="protein sequence ID" value="TWT83612.1"/>
    <property type="molecule type" value="Genomic_DNA"/>
</dbReference>
<gene>
    <name evidence="2" type="ORF">CA13_50790</name>
</gene>
<dbReference type="OrthoDB" id="2540540at2"/>
<reference evidence="2 3" key="1">
    <citation type="submission" date="2019-02" db="EMBL/GenBank/DDBJ databases">
        <title>Deep-cultivation of Planctomycetes and their phenomic and genomic characterization uncovers novel biology.</title>
        <authorList>
            <person name="Wiegand S."/>
            <person name="Jogler M."/>
            <person name="Boedeker C."/>
            <person name="Pinto D."/>
            <person name="Vollmers J."/>
            <person name="Rivas-Marin E."/>
            <person name="Kohn T."/>
            <person name="Peeters S.H."/>
            <person name="Heuer A."/>
            <person name="Rast P."/>
            <person name="Oberbeckmann S."/>
            <person name="Bunk B."/>
            <person name="Jeske O."/>
            <person name="Meyerdierks A."/>
            <person name="Storesund J.E."/>
            <person name="Kallscheuer N."/>
            <person name="Luecker S."/>
            <person name="Lage O.M."/>
            <person name="Pohl T."/>
            <person name="Merkel B.J."/>
            <person name="Hornburger P."/>
            <person name="Mueller R.-W."/>
            <person name="Bruemmer F."/>
            <person name="Labrenz M."/>
            <person name="Spormann A.M."/>
            <person name="Op Den Camp H."/>
            <person name="Overmann J."/>
            <person name="Amann R."/>
            <person name="Jetten M.S.M."/>
            <person name="Mascher T."/>
            <person name="Medema M.H."/>
            <person name="Devos D.P."/>
            <person name="Kaster A.-K."/>
            <person name="Ovreas L."/>
            <person name="Rohde M."/>
            <person name="Galperin M.Y."/>
            <person name="Jogler C."/>
        </authorList>
    </citation>
    <scope>NUCLEOTIDE SEQUENCE [LARGE SCALE GENOMIC DNA]</scope>
    <source>
        <strain evidence="2 3">CA13</strain>
    </source>
</reference>
<dbReference type="AlphaFoldDB" id="A0A5C5Z8I6"/>
<dbReference type="Pfam" id="PF06283">
    <property type="entry name" value="ThuA"/>
    <property type="match status" value="1"/>
</dbReference>
<protein>
    <submittedName>
        <fullName evidence="2">Trehalose utilization</fullName>
    </submittedName>
</protein>
<feature type="domain" description="ThuA-like" evidence="1">
    <location>
        <begin position="32"/>
        <end position="247"/>
    </location>
</feature>
<dbReference type="Proteomes" id="UP000315010">
    <property type="component" value="Unassembled WGS sequence"/>
</dbReference>
<dbReference type="PANTHER" id="PTHR40469">
    <property type="entry name" value="SECRETED GLYCOSYL HYDROLASE"/>
    <property type="match status" value="1"/>
</dbReference>
<dbReference type="RefSeq" id="WP_146400895.1">
    <property type="nucleotide sequence ID" value="NZ_SJPJ01000001.1"/>
</dbReference>
<dbReference type="PANTHER" id="PTHR40469:SF2">
    <property type="entry name" value="GALACTOSE-BINDING DOMAIN-LIKE SUPERFAMILY PROTEIN"/>
    <property type="match status" value="1"/>
</dbReference>
<evidence type="ECO:0000313" key="3">
    <source>
        <dbReference type="Proteomes" id="UP000315010"/>
    </source>
</evidence>
<keyword evidence="3" id="KW-1185">Reference proteome</keyword>
<organism evidence="2 3">
    <name type="scientific">Novipirellula herctigrandis</name>
    <dbReference type="NCBI Taxonomy" id="2527986"/>
    <lineage>
        <taxon>Bacteria</taxon>
        <taxon>Pseudomonadati</taxon>
        <taxon>Planctomycetota</taxon>
        <taxon>Planctomycetia</taxon>
        <taxon>Pirellulales</taxon>
        <taxon>Pirellulaceae</taxon>
        <taxon>Novipirellula</taxon>
    </lineage>
</organism>
<dbReference type="SUPFAM" id="SSF52317">
    <property type="entry name" value="Class I glutamine amidotransferase-like"/>
    <property type="match status" value="1"/>
</dbReference>
<evidence type="ECO:0000259" key="1">
    <source>
        <dbReference type="Pfam" id="PF06283"/>
    </source>
</evidence>
<dbReference type="InterPro" id="IPR029475">
    <property type="entry name" value="DUF6807"/>
</dbReference>
<evidence type="ECO:0000313" key="2">
    <source>
        <dbReference type="EMBL" id="TWT83612.1"/>
    </source>
</evidence>
<dbReference type="Pfam" id="PF14100">
    <property type="entry name" value="DUF6807"/>
    <property type="match status" value="1"/>
</dbReference>
<name>A0A5C5Z8I6_9BACT</name>
<dbReference type="Gene3D" id="3.40.50.880">
    <property type="match status" value="1"/>
</dbReference>
<sequence length="561" mass="62472">MTYRNLHRVVLFFGAILLLTAGVTASAKEPLRALIISGQNNHDWAQTTPVIQQILMQTGRIRVDITERPDQLNAKNLAGYDVVISNWNTFGSGANIQTWPEETRQAYVDFVRNGKGHVVVHAGSSSFPDWQKYQKMCLATWGKGTGHGPMHEFDVRIDTANHPVTAGLKPMKFRDELWHRSAVQPGVTVLASAYSAKEHGGTDQWEPIAMAAPQGEGRSFTLLLGHNVASMQQDNFVQLLQRGTLWAATVDVQGAASAAEHPKLEWKELDDSVALFSNAQVVWQFNYANDQNKAYFHPIAMPGGPTLTWDQPPDHVWHHGLWFSWKYLNRVNYWETNRETGKPDGRTAWSNVDVVKRPDFSATISMNLDFIDPEGTTVMTGKRTVEISAPDPSGSYHLDWTCHLTAGDNDVTLDRTPPPHQADGKPWGGYAGLSVRFAKGLTERSAVTPEGPVEIDKVRCPGKSVAMDYSGILENASVGIAICDHPSNLNHPTPWYTYAANPMSYFSPAVICNQPHTLPAGQSMTLRYRVTVHPNRWDAKRLQEEYGAYVKDSDNTKPLHR</sequence>
<dbReference type="InterPro" id="IPR029010">
    <property type="entry name" value="ThuA-like"/>
</dbReference>
<proteinExistence type="predicted"/>
<comment type="caution">
    <text evidence="2">The sequence shown here is derived from an EMBL/GenBank/DDBJ whole genome shotgun (WGS) entry which is preliminary data.</text>
</comment>